<evidence type="ECO:0000259" key="5">
    <source>
        <dbReference type="Pfam" id="PF08479"/>
    </source>
</evidence>
<evidence type="ECO:0000256" key="3">
    <source>
        <dbReference type="ARBA" id="ARBA00023237"/>
    </source>
</evidence>
<dbReference type="Gene3D" id="2.40.160.50">
    <property type="entry name" value="membrane protein fhac: a member of the omp85/tpsb transporter family"/>
    <property type="match status" value="1"/>
</dbReference>
<comment type="caution">
    <text evidence="6">The sequence shown here is derived from an EMBL/GenBank/DDBJ whole genome shotgun (WGS) entry which is preliminary data.</text>
</comment>
<dbReference type="RefSeq" id="WP_199040960.1">
    <property type="nucleotide sequence ID" value="NZ_JAELXS010000013.1"/>
</dbReference>
<dbReference type="PANTHER" id="PTHR34597">
    <property type="entry name" value="SLR1661 PROTEIN"/>
    <property type="match status" value="1"/>
</dbReference>
<proteinExistence type="predicted"/>
<protein>
    <submittedName>
        <fullName evidence="6">ShlB/FhaC/HecB family hemolysin secretion/activation protein</fullName>
    </submittedName>
</protein>
<dbReference type="InterPro" id="IPR005565">
    <property type="entry name" value="Hemolysn_activator_HlyB_C"/>
</dbReference>
<sequence>MRSIYQDALIVGVAASIVGSPASAAQIRLDQSDPTIVEKALPSPVTATLPSISITPAVTREGNAVAAGVSVHHAAAVIVEGANDVPETSYAALVTDIVGRDLSRQDLAHLASSIAHVVRSHGYPFATAFIAPQSMANGTIRVTVDRGRIDAVRVIGATSAIADAILMKTLVTHEAVRQADLERALLLVGDIPGIRVKGSRFVQQDGFGILLVTIDRDRASAYVQIDNRGTKEVGPIRATLLGNVRGLATDDDELGLIVAQTPIDISEFTFLRVRYAAPVDVAGSVLAVSGSYGWSHPGASLTSFDVKGRSSDLSVDYVRPLLRRKTQSIWASINLRALTTRQMLASQTLRRDKLATLTGSINGVSSLAGGIARAEVAAQFGMPRPSARSSRSDSDGQFTAFNYQIDWTMPVSGPVTIAVASAGQLASRPLLAVAEIGLGGPSFGRAYDYAERTGDYGVMGSIELRIDAGRVLPGIIDRLQFYGFGDIGSVGNRRSGNGGGTLSSAGTGIRGGVGRVEAMVEIAFPIGNERFATGTREPRISARLARSF</sequence>
<dbReference type="Pfam" id="PF03865">
    <property type="entry name" value="ShlB"/>
    <property type="match status" value="1"/>
</dbReference>
<dbReference type="InterPro" id="IPR013686">
    <property type="entry name" value="Polypept-transport_assoc_ShlB"/>
</dbReference>
<keyword evidence="3" id="KW-0998">Cell outer membrane</keyword>
<reference evidence="7" key="1">
    <citation type="submission" date="2020-12" db="EMBL/GenBank/DDBJ databases">
        <title>Hymenobacter sp.</title>
        <authorList>
            <person name="Kim M.K."/>
        </authorList>
    </citation>
    <scope>NUCLEOTIDE SEQUENCE [LARGE SCALE GENOMIC DNA]</scope>
    <source>
        <strain evidence="7">BT553</strain>
    </source>
</reference>
<evidence type="ECO:0000256" key="2">
    <source>
        <dbReference type="ARBA" id="ARBA00022692"/>
    </source>
</evidence>
<name>A0ABS0XTW8_9SPHN</name>
<keyword evidence="2" id="KW-0812">Transmembrane</keyword>
<dbReference type="InterPro" id="IPR051544">
    <property type="entry name" value="TPS_OM_transporter"/>
</dbReference>
<feature type="domain" description="Polypeptide-transport-associated ShlB-type" evidence="5">
    <location>
        <begin position="77"/>
        <end position="144"/>
    </location>
</feature>
<dbReference type="Proteomes" id="UP000640426">
    <property type="component" value="Unassembled WGS sequence"/>
</dbReference>
<dbReference type="Gene3D" id="3.10.20.310">
    <property type="entry name" value="membrane protein fhac"/>
    <property type="match status" value="1"/>
</dbReference>
<evidence type="ECO:0000313" key="6">
    <source>
        <dbReference type="EMBL" id="MBJ6123467.1"/>
    </source>
</evidence>
<keyword evidence="1" id="KW-0472">Membrane</keyword>
<evidence type="ECO:0000313" key="7">
    <source>
        <dbReference type="Proteomes" id="UP000640426"/>
    </source>
</evidence>
<gene>
    <name evidence="6" type="ORF">JAO74_16900</name>
</gene>
<feature type="domain" description="Haemolysin activator HlyB C-terminal" evidence="4">
    <location>
        <begin position="215"/>
        <end position="511"/>
    </location>
</feature>
<keyword evidence="7" id="KW-1185">Reference proteome</keyword>
<evidence type="ECO:0000256" key="1">
    <source>
        <dbReference type="ARBA" id="ARBA00022452"/>
    </source>
</evidence>
<accession>A0ABS0XTW8</accession>
<keyword evidence="1" id="KW-1134">Transmembrane beta strand</keyword>
<organism evidence="6 7">
    <name type="scientific">Sphingomonas mollis</name>
    <dbReference type="NCBI Taxonomy" id="2795726"/>
    <lineage>
        <taxon>Bacteria</taxon>
        <taxon>Pseudomonadati</taxon>
        <taxon>Pseudomonadota</taxon>
        <taxon>Alphaproteobacteria</taxon>
        <taxon>Sphingomonadales</taxon>
        <taxon>Sphingomonadaceae</taxon>
        <taxon>Sphingomonas</taxon>
    </lineage>
</organism>
<dbReference type="EMBL" id="JAELXS010000013">
    <property type="protein sequence ID" value="MBJ6123467.1"/>
    <property type="molecule type" value="Genomic_DNA"/>
</dbReference>
<evidence type="ECO:0000259" key="4">
    <source>
        <dbReference type="Pfam" id="PF03865"/>
    </source>
</evidence>
<dbReference type="Pfam" id="PF08479">
    <property type="entry name" value="POTRA_2"/>
    <property type="match status" value="1"/>
</dbReference>
<dbReference type="PANTHER" id="PTHR34597:SF6">
    <property type="entry name" value="BLR6126 PROTEIN"/>
    <property type="match status" value="1"/>
</dbReference>